<evidence type="ECO:0000256" key="1">
    <source>
        <dbReference type="SAM" id="SignalP"/>
    </source>
</evidence>
<reference evidence="2 3" key="1">
    <citation type="submission" date="2019-09" db="EMBL/GenBank/DDBJ databases">
        <title>Non-baumannii Acinetobacter spp. carrying blaNDM-1 isolated in China.</title>
        <authorList>
            <person name="Cui C."/>
            <person name="Chen C."/>
            <person name="Sun J."/>
            <person name="Liu Y."/>
        </authorList>
    </citation>
    <scope>NUCLEOTIDE SEQUENCE [LARGE SCALE GENOMIC DNA]</scope>
    <source>
        <strain evidence="2 3">B18</strain>
    </source>
</reference>
<gene>
    <name evidence="2" type="ORF">FSC09_08880</name>
</gene>
<feature type="signal peptide" evidence="1">
    <location>
        <begin position="1"/>
        <end position="25"/>
    </location>
</feature>
<keyword evidence="1" id="KW-0732">Signal</keyword>
<dbReference type="AlphaFoldDB" id="A0A6C0Y328"/>
<organism evidence="2 3">
    <name type="scientific">Acinetobacter indicus</name>
    <dbReference type="NCBI Taxonomy" id="756892"/>
    <lineage>
        <taxon>Bacteria</taxon>
        <taxon>Pseudomonadati</taxon>
        <taxon>Pseudomonadota</taxon>
        <taxon>Gammaproteobacteria</taxon>
        <taxon>Moraxellales</taxon>
        <taxon>Moraxellaceae</taxon>
        <taxon>Acinetobacter</taxon>
    </lineage>
</organism>
<proteinExistence type="predicted"/>
<evidence type="ECO:0000313" key="2">
    <source>
        <dbReference type="EMBL" id="QIC70519.1"/>
    </source>
</evidence>
<protein>
    <submittedName>
        <fullName evidence="2">Uncharacterized protein</fullName>
    </submittedName>
</protein>
<name>A0A6C0Y328_9GAMM</name>
<accession>A0A6C0Y328</accession>
<evidence type="ECO:0000313" key="3">
    <source>
        <dbReference type="Proteomes" id="UP000503440"/>
    </source>
</evidence>
<sequence>MILNNAMKKLWMGVLLWGSLSVVQAASVEQYVLAVEQINQSYKQQTRQFLKGLNPQQSGFSPAQQQQFCGIVQNYIDQLYSAADENRAYLDPQYRNMTKQDVAQQVYSSKEMQMLKKYQVNCAH</sequence>
<dbReference type="EMBL" id="CP044455">
    <property type="protein sequence ID" value="QIC70519.1"/>
    <property type="molecule type" value="Genomic_DNA"/>
</dbReference>
<feature type="chain" id="PRO_5025686642" evidence="1">
    <location>
        <begin position="26"/>
        <end position="124"/>
    </location>
</feature>
<dbReference type="Proteomes" id="UP000503440">
    <property type="component" value="Chromosome"/>
</dbReference>